<proteinExistence type="predicted"/>
<protein>
    <submittedName>
        <fullName evidence="1">Uncharacterized protein</fullName>
    </submittedName>
</protein>
<comment type="caution">
    <text evidence="1">The sequence shown here is derived from an EMBL/GenBank/DDBJ whole genome shotgun (WGS) entry which is preliminary data.</text>
</comment>
<reference evidence="1" key="1">
    <citation type="journal article" date="2020" name="mSystems">
        <title>Genome- and Community-Level Interaction Insights into Carbon Utilization and Element Cycling Functions of Hydrothermarchaeota in Hydrothermal Sediment.</title>
        <authorList>
            <person name="Zhou Z."/>
            <person name="Liu Y."/>
            <person name="Xu W."/>
            <person name="Pan J."/>
            <person name="Luo Z.H."/>
            <person name="Li M."/>
        </authorList>
    </citation>
    <scope>NUCLEOTIDE SEQUENCE [LARGE SCALE GENOMIC DNA]</scope>
    <source>
        <strain evidence="1">SpSt-23</strain>
    </source>
</reference>
<gene>
    <name evidence="1" type="ORF">ENP55_07025</name>
</gene>
<organism evidence="1">
    <name type="scientific">Thermosphaera aggregans</name>
    <dbReference type="NCBI Taxonomy" id="54254"/>
    <lineage>
        <taxon>Archaea</taxon>
        <taxon>Thermoproteota</taxon>
        <taxon>Thermoprotei</taxon>
        <taxon>Desulfurococcales</taxon>
        <taxon>Desulfurococcaceae</taxon>
        <taxon>Thermosphaera</taxon>
    </lineage>
</organism>
<evidence type="ECO:0000313" key="1">
    <source>
        <dbReference type="EMBL" id="HEF88001.1"/>
    </source>
</evidence>
<sequence>MLIAAMLGIKPAECRILYADTDGWSWLECPGKDAFAREVARSLRTGFKPLIYFSGKAVSPSIELFKTLDESVILNGCFQVETSVDKLEVLSKLAHRIAMKKTMEGDYLVTACFQRVDATVLLEQGIVPLPWKHVGKKQ</sequence>
<accession>A0A7C2FF62</accession>
<name>A0A7C2FF62_9CREN</name>
<dbReference type="AlphaFoldDB" id="A0A7C2FF62"/>
<dbReference type="EMBL" id="DSJT01000042">
    <property type="protein sequence ID" value="HEF88001.1"/>
    <property type="molecule type" value="Genomic_DNA"/>
</dbReference>